<feature type="domain" description="RNA polymerase sigma-70 region 4" evidence="3">
    <location>
        <begin position="40"/>
        <end position="91"/>
    </location>
</feature>
<evidence type="ECO:0000313" key="5">
    <source>
        <dbReference type="Proteomes" id="UP000464086"/>
    </source>
</evidence>
<feature type="region of interest" description="Disordered" evidence="1">
    <location>
        <begin position="149"/>
        <end position="178"/>
    </location>
</feature>
<dbReference type="Gene3D" id="1.10.10.10">
    <property type="entry name" value="Winged helix-like DNA-binding domain superfamily/Winged helix DNA-binding domain"/>
    <property type="match status" value="1"/>
</dbReference>
<sequence>MTRSADLLDSDLVTRLADALVEGGPSPHENLERRQLVTTLLRTLSPRLERLIRLSYGIGVPQTGAAEIADSFGITRTRIDMMHREALRRMRRAAKFIDAAEPELIADPAYPLPRGWSLPDLEIRNSRFADRINNVRGLPVAVVKTSKVTKPRKPKAPKVAAPMGTRPRPPIRPTQEPDAVHRAGCVDGLIGTGRAFVLPVGVGAIIAGADYGGFVGLLAGVIAMPAMAFAYECWVERRKPT</sequence>
<dbReference type="Proteomes" id="UP000464086">
    <property type="component" value="Plasmid unnamed1"/>
</dbReference>
<dbReference type="InterPro" id="IPR007630">
    <property type="entry name" value="RNA_pol_sigma70_r4"/>
</dbReference>
<protein>
    <recommendedName>
        <fullName evidence="3">RNA polymerase sigma-70 region 4 domain-containing protein</fullName>
    </recommendedName>
</protein>
<dbReference type="Pfam" id="PF04545">
    <property type="entry name" value="Sigma70_r4"/>
    <property type="match status" value="1"/>
</dbReference>
<keyword evidence="4" id="KW-0614">Plasmid</keyword>
<organism evidence="4 5">
    <name type="scientific">Sphingobium yanoikuyae</name>
    <name type="common">Sphingomonas yanoikuyae</name>
    <dbReference type="NCBI Taxonomy" id="13690"/>
    <lineage>
        <taxon>Bacteria</taxon>
        <taxon>Pseudomonadati</taxon>
        <taxon>Pseudomonadota</taxon>
        <taxon>Alphaproteobacteria</taxon>
        <taxon>Sphingomonadales</taxon>
        <taxon>Sphingomonadaceae</taxon>
        <taxon>Sphingobium</taxon>
    </lineage>
</organism>
<feature type="transmembrane region" description="Helical" evidence="2">
    <location>
        <begin position="211"/>
        <end position="231"/>
    </location>
</feature>
<evidence type="ECO:0000259" key="3">
    <source>
        <dbReference type="Pfam" id="PF04545"/>
    </source>
</evidence>
<gene>
    <name evidence="4" type="ORF">GS397_26675</name>
</gene>
<proteinExistence type="predicted"/>
<dbReference type="GO" id="GO:0006352">
    <property type="term" value="P:DNA-templated transcription initiation"/>
    <property type="evidence" value="ECO:0007669"/>
    <property type="project" value="InterPro"/>
</dbReference>
<dbReference type="AlphaFoldDB" id="A0A6P1GQQ9"/>
<accession>A0A6P1GQQ9</accession>
<dbReference type="SUPFAM" id="SSF88659">
    <property type="entry name" value="Sigma3 and sigma4 domains of RNA polymerase sigma factors"/>
    <property type="match status" value="1"/>
</dbReference>
<dbReference type="EMBL" id="CP047219">
    <property type="protein sequence ID" value="QHD70690.1"/>
    <property type="molecule type" value="Genomic_DNA"/>
</dbReference>
<evidence type="ECO:0000256" key="1">
    <source>
        <dbReference type="SAM" id="MobiDB-lite"/>
    </source>
</evidence>
<evidence type="ECO:0000313" key="4">
    <source>
        <dbReference type="EMBL" id="QHD70690.1"/>
    </source>
</evidence>
<name>A0A6P1GQQ9_SPHYA</name>
<dbReference type="RefSeq" id="WP_159368232.1">
    <property type="nucleotide sequence ID" value="NZ_CP047219.1"/>
</dbReference>
<geneLocation type="plasmid" evidence="4">
    <name>unnamed1</name>
</geneLocation>
<reference evidence="4 5" key="1">
    <citation type="submission" date="2019-12" db="EMBL/GenBank/DDBJ databases">
        <title>Functional and genomic insights into the Sphingobium yanoikuyae YC-JY1, a bacterium efficiently degrading bisphenol A.</title>
        <authorList>
            <person name="Jia Y."/>
            <person name="Li X."/>
            <person name="Wang J."/>
            <person name="Eltoukhy A."/>
            <person name="Lamraoui I."/>
            <person name="Yan Y."/>
        </authorList>
    </citation>
    <scope>NUCLEOTIDE SEQUENCE [LARGE SCALE GENOMIC DNA]</scope>
    <source>
        <strain evidence="4 5">YC-JY1</strain>
        <plasmid evidence="4 5">unnamed1</plasmid>
    </source>
</reference>
<keyword evidence="2" id="KW-0472">Membrane</keyword>
<evidence type="ECO:0000256" key="2">
    <source>
        <dbReference type="SAM" id="Phobius"/>
    </source>
</evidence>
<keyword evidence="2" id="KW-1133">Transmembrane helix</keyword>
<dbReference type="InterPro" id="IPR036388">
    <property type="entry name" value="WH-like_DNA-bd_sf"/>
</dbReference>
<dbReference type="InterPro" id="IPR013324">
    <property type="entry name" value="RNA_pol_sigma_r3/r4-like"/>
</dbReference>
<dbReference type="GO" id="GO:0003700">
    <property type="term" value="F:DNA-binding transcription factor activity"/>
    <property type="evidence" value="ECO:0007669"/>
    <property type="project" value="InterPro"/>
</dbReference>
<keyword evidence="2" id="KW-0812">Transmembrane</keyword>